<organism evidence="2 3">
    <name type="scientific">Hermanssonia centrifuga</name>
    <dbReference type="NCBI Taxonomy" id="98765"/>
    <lineage>
        <taxon>Eukaryota</taxon>
        <taxon>Fungi</taxon>
        <taxon>Dikarya</taxon>
        <taxon>Basidiomycota</taxon>
        <taxon>Agaricomycotina</taxon>
        <taxon>Agaricomycetes</taxon>
        <taxon>Polyporales</taxon>
        <taxon>Meruliaceae</taxon>
        <taxon>Hermanssonia</taxon>
    </lineage>
</organism>
<accession>A0A2R6PYV9</accession>
<reference evidence="2 3" key="1">
    <citation type="submission" date="2018-02" db="EMBL/GenBank/DDBJ databases">
        <title>Genome sequence of the basidiomycete white-rot fungus Phlebia centrifuga.</title>
        <authorList>
            <person name="Granchi Z."/>
            <person name="Peng M."/>
            <person name="de Vries R.P."/>
            <person name="Hilden K."/>
            <person name="Makela M.R."/>
            <person name="Grigoriev I."/>
            <person name="Riley R."/>
        </authorList>
    </citation>
    <scope>NUCLEOTIDE SEQUENCE [LARGE SCALE GENOMIC DNA]</scope>
    <source>
        <strain evidence="2 3">FBCC195</strain>
    </source>
</reference>
<name>A0A2R6PYV9_9APHY</name>
<feature type="compositionally biased region" description="Low complexity" evidence="1">
    <location>
        <begin position="113"/>
        <end position="134"/>
    </location>
</feature>
<dbReference type="Gene3D" id="3.30.160.60">
    <property type="entry name" value="Classic Zinc Finger"/>
    <property type="match status" value="1"/>
</dbReference>
<feature type="region of interest" description="Disordered" evidence="1">
    <location>
        <begin position="84"/>
        <end position="154"/>
    </location>
</feature>
<dbReference type="STRING" id="98765.A0A2R6PYV9"/>
<keyword evidence="3" id="KW-1185">Reference proteome</keyword>
<protein>
    <submittedName>
        <fullName evidence="2">Uncharacterized protein</fullName>
    </submittedName>
</protein>
<dbReference type="AlphaFoldDB" id="A0A2R6PYV9"/>
<evidence type="ECO:0000313" key="2">
    <source>
        <dbReference type="EMBL" id="PSR98917.1"/>
    </source>
</evidence>
<sequence length="322" mass="34732">MHEASYDLPTYPPHNFDPYTLSSRDFFSPTSNIPTYMASPHGHSTYSNLSSTRLFNGYTGTGLGGSFGGDAALYAHSSIAPLHASSSTQRHSQLQLQHSQYKPLNTWSPPRPSTSATTLPSSSTLLSAPTSITSSRRDTRRSPNGEAERAPQAAALYEQSQIPPSSLMPSRGGTYGTSTQPRLPMIIPVEKQQVTTSATQAASASRRRNEAHFSCPVPGCTSTFTRRFNLRGMSAEPFFNRHFLTVRHFLQGICDLIRKSGRSYVNGQVAIKASPASTIAIKSDGGAECKSTAEAVAIAARLSPNDDDWENRSSSTDARGSP</sequence>
<dbReference type="OrthoDB" id="4748970at2759"/>
<dbReference type="Proteomes" id="UP000186601">
    <property type="component" value="Unassembled WGS sequence"/>
</dbReference>
<feature type="compositionally biased region" description="Basic and acidic residues" evidence="1">
    <location>
        <begin position="135"/>
        <end position="149"/>
    </location>
</feature>
<evidence type="ECO:0000313" key="3">
    <source>
        <dbReference type="Proteomes" id="UP000186601"/>
    </source>
</evidence>
<proteinExistence type="predicted"/>
<gene>
    <name evidence="2" type="ORF">PHLCEN_2v4237</name>
</gene>
<feature type="compositionally biased region" description="Low complexity" evidence="1">
    <location>
        <begin position="85"/>
        <end position="100"/>
    </location>
</feature>
<evidence type="ECO:0000256" key="1">
    <source>
        <dbReference type="SAM" id="MobiDB-lite"/>
    </source>
</evidence>
<dbReference type="EMBL" id="MLYV02000429">
    <property type="protein sequence ID" value="PSR98917.1"/>
    <property type="molecule type" value="Genomic_DNA"/>
</dbReference>
<comment type="caution">
    <text evidence="2">The sequence shown here is derived from an EMBL/GenBank/DDBJ whole genome shotgun (WGS) entry which is preliminary data.</text>
</comment>